<dbReference type="Pfam" id="PF02958">
    <property type="entry name" value="EcKL"/>
    <property type="match status" value="1"/>
</dbReference>
<gene>
    <name evidence="1" type="ORF">KDH_72350</name>
</gene>
<evidence type="ECO:0000313" key="2">
    <source>
        <dbReference type="Proteomes" id="UP001344906"/>
    </source>
</evidence>
<keyword evidence="2" id="KW-1185">Reference proteome</keyword>
<organism evidence="1 2">
    <name type="scientific">Dictyobacter halimunensis</name>
    <dbReference type="NCBI Taxonomy" id="3026934"/>
    <lineage>
        <taxon>Bacteria</taxon>
        <taxon>Bacillati</taxon>
        <taxon>Chloroflexota</taxon>
        <taxon>Ktedonobacteria</taxon>
        <taxon>Ktedonobacterales</taxon>
        <taxon>Dictyobacteraceae</taxon>
        <taxon>Dictyobacter</taxon>
    </lineage>
</organism>
<dbReference type="Proteomes" id="UP001344906">
    <property type="component" value="Unassembled WGS sequence"/>
</dbReference>
<evidence type="ECO:0000313" key="1">
    <source>
        <dbReference type="EMBL" id="GLV60416.1"/>
    </source>
</evidence>
<dbReference type="InterPro" id="IPR011009">
    <property type="entry name" value="Kinase-like_dom_sf"/>
</dbReference>
<dbReference type="PANTHER" id="PTHR23020:SF41">
    <property type="entry name" value="AMINOGLYCOSIDE PHOSPHOTRANSFERASE DOMAIN-CONTAINING PROTEIN"/>
    <property type="match status" value="1"/>
</dbReference>
<proteinExistence type="predicted"/>
<dbReference type="RefSeq" id="WP_338257481.1">
    <property type="nucleotide sequence ID" value="NZ_BSRI01000002.1"/>
</dbReference>
<dbReference type="PANTHER" id="PTHR23020">
    <property type="entry name" value="UNCHARACTERIZED NUCLEAR HORMONE RECEPTOR-RELATED"/>
    <property type="match status" value="1"/>
</dbReference>
<sequence length="371" mass="43339">MTNNYIDPGEQVSARWLTAVLRQSGALPQGEVVSFEQRDTGAFNSQTHRLVLRYSSEAPAAAPAHVVIKRNEHEDGFDEVTFYNCVAQLPDHPDVTIPCYAAARDEDSGDSYLLFEDLSATHAPPVTRDQQISIVDGVPSQQAIEQVVDTLARLHAYWWEHPLMTTDTFEVGYWSRNRERFELYHQRRQRSWRNLLTNNPDWIPRDICELYESVLEALPEYWERYLEPRFRDGAQITLVHGDAYFANYLTPKHDASGTTYLLDWQSPTFDIGGYDLANLCAAFWTSEQRQQDQREQRILRRYHEGLHAHGVDRYSWDDLLLDYRHGLIFWLLMPVQDGSDGSQRSYWWPKMQCLVAAFREWRCHELLNSTY</sequence>
<protein>
    <submittedName>
        <fullName evidence="1">Aminoglycoside phosphotransferase</fullName>
    </submittedName>
</protein>
<dbReference type="InterPro" id="IPR052961">
    <property type="entry name" value="Oxido-Kinase-like_Enzymes"/>
</dbReference>
<name>A0ABQ6G1L1_9CHLR</name>
<dbReference type="SUPFAM" id="SSF56112">
    <property type="entry name" value="Protein kinase-like (PK-like)"/>
    <property type="match status" value="1"/>
</dbReference>
<accession>A0ABQ6G1L1</accession>
<dbReference type="InterPro" id="IPR004119">
    <property type="entry name" value="EcKL"/>
</dbReference>
<dbReference type="Gene3D" id="3.90.1200.10">
    <property type="match status" value="1"/>
</dbReference>
<dbReference type="EMBL" id="BSRI01000002">
    <property type="protein sequence ID" value="GLV60416.1"/>
    <property type="molecule type" value="Genomic_DNA"/>
</dbReference>
<reference evidence="1 2" key="1">
    <citation type="submission" date="2023-02" db="EMBL/GenBank/DDBJ databases">
        <title>Dictyobacter halimunensis sp. nov., a new member of the class Ktedonobacteria from forest soil in a geothermal area.</title>
        <authorList>
            <person name="Rachmania M.K."/>
            <person name="Ningsih F."/>
            <person name="Sakai Y."/>
            <person name="Yabe S."/>
            <person name="Yokota A."/>
            <person name="Sjamsuridzal W."/>
        </authorList>
    </citation>
    <scope>NUCLEOTIDE SEQUENCE [LARGE SCALE GENOMIC DNA]</scope>
    <source>
        <strain evidence="1 2">S3.2.2.5</strain>
    </source>
</reference>
<comment type="caution">
    <text evidence="1">The sequence shown here is derived from an EMBL/GenBank/DDBJ whole genome shotgun (WGS) entry which is preliminary data.</text>
</comment>